<dbReference type="RefSeq" id="WP_012964282.1">
    <property type="nucleotide sequence ID" value="NC_013799.1"/>
</dbReference>
<dbReference type="KEGG" id="hte:Hydth_1641"/>
<sequence>MKVLFLNRRCIKHPERGGAEVYTMELAKAVVERGGLAEWFASKAKGLKSEEVIDGVRFIRKGSELTTHFYGLLYALKKDKDWIVIDEFNGLGFFTFFLKNSVLLIHQLYQEFWTVELGFLGYPFKTLEKLLLKLYRNKLAITVSESTYDDLKNLGFRHIRIIPNGLGVRPLERLPNKEESLHLVYLGRLKRTKNPEDAIKAFLLVKERIKDAKLFVVGDGPLYSYLTGKYSHLQDIVFTGYLEGEQKYKILEKSHFLLVPSIREGWGQVVIEANAFGTPAIGYRVQGLKDSIRDLHTGFLVKDYKEMAEKVLELWENKELYNKLAKGCLEWAKNFSWERTKKEFLERIT</sequence>
<dbReference type="Proteomes" id="UP000002574">
    <property type="component" value="Chromosome"/>
</dbReference>
<keyword evidence="4" id="KW-1185">Reference proteome</keyword>
<dbReference type="Gene3D" id="3.40.50.2000">
    <property type="entry name" value="Glycogen Phosphorylase B"/>
    <property type="match status" value="2"/>
</dbReference>
<proteinExistence type="predicted"/>
<dbReference type="eggNOG" id="COG0438">
    <property type="taxonomic scope" value="Bacteria"/>
</dbReference>
<dbReference type="PANTHER" id="PTHR45947:SF3">
    <property type="entry name" value="SULFOQUINOVOSYL TRANSFERASE SQD2"/>
    <property type="match status" value="1"/>
</dbReference>
<dbReference type="CDD" id="cd03801">
    <property type="entry name" value="GT4_PimA-like"/>
    <property type="match status" value="1"/>
</dbReference>
<dbReference type="GO" id="GO:0016757">
    <property type="term" value="F:glycosyltransferase activity"/>
    <property type="evidence" value="ECO:0007669"/>
    <property type="project" value="InterPro"/>
</dbReference>
<evidence type="ECO:0000259" key="2">
    <source>
        <dbReference type="Pfam" id="PF13439"/>
    </source>
</evidence>
<dbReference type="Pfam" id="PF13439">
    <property type="entry name" value="Glyco_transf_4"/>
    <property type="match status" value="1"/>
</dbReference>
<dbReference type="InterPro" id="IPR050194">
    <property type="entry name" value="Glycosyltransferase_grp1"/>
</dbReference>
<evidence type="ECO:0000313" key="4">
    <source>
        <dbReference type="Proteomes" id="UP000002574"/>
    </source>
</evidence>
<dbReference type="OrthoDB" id="9795068at2"/>
<dbReference type="AlphaFoldDB" id="D3DJV0"/>
<name>D3DJV0_HYDTT</name>
<organism evidence="3 4">
    <name type="scientific">Hydrogenobacter thermophilus (strain DSM 6534 / IAM 12695 / TK-6)</name>
    <dbReference type="NCBI Taxonomy" id="608538"/>
    <lineage>
        <taxon>Bacteria</taxon>
        <taxon>Pseudomonadati</taxon>
        <taxon>Aquificota</taxon>
        <taxon>Aquificia</taxon>
        <taxon>Aquificales</taxon>
        <taxon>Aquificaceae</taxon>
        <taxon>Hydrogenobacter</taxon>
    </lineage>
</organism>
<dbReference type="PATRIC" id="fig|608538.5.peg.1673"/>
<dbReference type="InterPro" id="IPR001296">
    <property type="entry name" value="Glyco_trans_1"/>
</dbReference>
<dbReference type="STRING" id="608538.HTH_1655"/>
<feature type="domain" description="Glycosyl transferase family 1" evidence="1">
    <location>
        <begin position="175"/>
        <end position="326"/>
    </location>
</feature>
<dbReference type="EMBL" id="AP011112">
    <property type="protein sequence ID" value="BAI70102.1"/>
    <property type="molecule type" value="Genomic_DNA"/>
</dbReference>
<dbReference type="PANTHER" id="PTHR45947">
    <property type="entry name" value="SULFOQUINOVOSYL TRANSFERASE SQD2"/>
    <property type="match status" value="1"/>
</dbReference>
<dbReference type="Pfam" id="PF00534">
    <property type="entry name" value="Glycos_transf_1"/>
    <property type="match status" value="1"/>
</dbReference>
<dbReference type="KEGG" id="hth:HTH_1655"/>
<dbReference type="CAZy" id="GT4">
    <property type="family name" value="Glycosyltransferase Family 4"/>
</dbReference>
<keyword evidence="3" id="KW-0808">Transferase</keyword>
<protein>
    <submittedName>
        <fullName evidence="3">Glycosyltransferase</fullName>
    </submittedName>
</protein>
<dbReference type="InterPro" id="IPR028098">
    <property type="entry name" value="Glyco_trans_4-like_N"/>
</dbReference>
<evidence type="ECO:0000259" key="1">
    <source>
        <dbReference type="Pfam" id="PF00534"/>
    </source>
</evidence>
<gene>
    <name evidence="3" type="ordered locus">HTH_1655</name>
</gene>
<feature type="domain" description="Glycosyltransferase subfamily 4-like N-terminal" evidence="2">
    <location>
        <begin position="17"/>
        <end position="165"/>
    </location>
</feature>
<reference evidence="3 4" key="1">
    <citation type="journal article" date="2010" name="J. Bacteriol.">
        <title>Complete genome sequence of the thermophilic, obligately chemolithoautotrophic hydrogen-oxidizing bacterium Hydrogenobacter thermophilus TK-6.</title>
        <authorList>
            <person name="Arai H."/>
            <person name="Kanbe H."/>
            <person name="Ishii M."/>
            <person name="Igarashi Y."/>
        </authorList>
    </citation>
    <scope>NUCLEOTIDE SEQUENCE [LARGE SCALE GENOMIC DNA]</scope>
    <source>
        <strain evidence="4">DSM 6534 / IAM 12695 / TK-6 [Tokyo]</strain>
    </source>
</reference>
<accession>D3DJV0</accession>
<dbReference type="SUPFAM" id="SSF53756">
    <property type="entry name" value="UDP-Glycosyltransferase/glycogen phosphorylase"/>
    <property type="match status" value="1"/>
</dbReference>
<evidence type="ECO:0000313" key="3">
    <source>
        <dbReference type="EMBL" id="BAI70102.1"/>
    </source>
</evidence>